<dbReference type="HOGENOM" id="CLU_018153_6_1_1"/>
<keyword evidence="2" id="KW-1185">Reference proteome</keyword>
<comment type="caution">
    <text evidence="1">The sequence shown here is derived from an EMBL/GenBank/DDBJ whole genome shotgun (WGS) entry which is preliminary data.</text>
</comment>
<protein>
    <submittedName>
        <fullName evidence="1">Putative eka-like protein</fullName>
    </submittedName>
</protein>
<proteinExistence type="predicted"/>
<gene>
    <name evidence="1" type="ORF">EV44_g4201</name>
</gene>
<evidence type="ECO:0000313" key="1">
    <source>
        <dbReference type="EMBL" id="KHJ30831.1"/>
    </source>
</evidence>
<accession>A0A0B1P1T0</accession>
<dbReference type="AlphaFoldDB" id="A0A0B1P1T0"/>
<dbReference type="EMBL" id="JNVN01003553">
    <property type="protein sequence ID" value="KHJ30831.1"/>
    <property type="molecule type" value="Genomic_DNA"/>
</dbReference>
<name>A0A0B1P1T0_UNCNE</name>
<dbReference type="Proteomes" id="UP000030854">
    <property type="component" value="Unassembled WGS sequence"/>
</dbReference>
<evidence type="ECO:0000313" key="2">
    <source>
        <dbReference type="Proteomes" id="UP000030854"/>
    </source>
</evidence>
<organism evidence="1 2">
    <name type="scientific">Uncinula necator</name>
    <name type="common">Grape powdery mildew</name>
    <dbReference type="NCBI Taxonomy" id="52586"/>
    <lineage>
        <taxon>Eukaryota</taxon>
        <taxon>Fungi</taxon>
        <taxon>Dikarya</taxon>
        <taxon>Ascomycota</taxon>
        <taxon>Pezizomycotina</taxon>
        <taxon>Leotiomycetes</taxon>
        <taxon>Erysiphales</taxon>
        <taxon>Erysiphaceae</taxon>
        <taxon>Erysiphe</taxon>
    </lineage>
</organism>
<reference evidence="1 2" key="1">
    <citation type="journal article" date="2014" name="BMC Genomics">
        <title>Adaptive genomic structural variation in the grape powdery mildew pathogen, Erysiphe necator.</title>
        <authorList>
            <person name="Jones L."/>
            <person name="Riaz S."/>
            <person name="Morales-Cruz A."/>
            <person name="Amrine K.C."/>
            <person name="McGuire B."/>
            <person name="Gubler W.D."/>
            <person name="Walker M.A."/>
            <person name="Cantu D."/>
        </authorList>
    </citation>
    <scope>NUCLEOTIDE SEQUENCE [LARGE SCALE GENOMIC DNA]</scope>
    <source>
        <strain evidence="2">c</strain>
    </source>
</reference>
<sequence>MQHLQNLMSACFSELTKTTSGVFLLYLVCVKYCIPSDVTHVTRTPTSFVLTIKEKEIRQKLLNDCDRISSQGTKLEPVSDLITYRIATVPIALRTSSGSVTVDDTNLVAEIIRVTYVAPKIVRVHSKIRSGAPHCSWLARFSREQAPRPGF</sequence>